<feature type="non-terminal residue" evidence="1">
    <location>
        <position position="97"/>
    </location>
</feature>
<evidence type="ECO:0000313" key="2">
    <source>
        <dbReference type="Proteomes" id="UP000595437"/>
    </source>
</evidence>
<gene>
    <name evidence="1" type="ORF">FKW44_011662</name>
</gene>
<name>A0A7T8HIB8_CALRO</name>
<dbReference type="PANTHER" id="PTHR34415:SF1">
    <property type="entry name" value="INTEGRASE CATALYTIC DOMAIN-CONTAINING PROTEIN"/>
    <property type="match status" value="1"/>
</dbReference>
<evidence type="ECO:0000313" key="1">
    <source>
        <dbReference type="EMBL" id="QQP50612.1"/>
    </source>
</evidence>
<sequence length="97" mass="11450">MVKCDLFEEISIHFHVENHAKFSPDCSFGVISKSYYNYQKIECVEDMIDMDAKASAKFNVISSKKKGCPPIQWYDWKNILHPYFRLIKGMKKFHVLL</sequence>
<dbReference type="OrthoDB" id="8030500at2759"/>
<reference evidence="2" key="1">
    <citation type="submission" date="2021-01" db="EMBL/GenBank/DDBJ databases">
        <title>Caligus Genome Assembly.</title>
        <authorList>
            <person name="Gallardo-Escarate C."/>
        </authorList>
    </citation>
    <scope>NUCLEOTIDE SEQUENCE [LARGE SCALE GENOMIC DNA]</scope>
</reference>
<organism evidence="1 2">
    <name type="scientific">Caligus rogercresseyi</name>
    <name type="common">Sea louse</name>
    <dbReference type="NCBI Taxonomy" id="217165"/>
    <lineage>
        <taxon>Eukaryota</taxon>
        <taxon>Metazoa</taxon>
        <taxon>Ecdysozoa</taxon>
        <taxon>Arthropoda</taxon>
        <taxon>Crustacea</taxon>
        <taxon>Multicrustacea</taxon>
        <taxon>Hexanauplia</taxon>
        <taxon>Copepoda</taxon>
        <taxon>Siphonostomatoida</taxon>
        <taxon>Caligidae</taxon>
        <taxon>Caligus</taxon>
    </lineage>
</organism>
<protein>
    <submittedName>
        <fullName evidence="1">LOC582807</fullName>
    </submittedName>
</protein>
<dbReference type="EMBL" id="CP045896">
    <property type="protein sequence ID" value="QQP50612.1"/>
    <property type="molecule type" value="Genomic_DNA"/>
</dbReference>
<dbReference type="PANTHER" id="PTHR34415">
    <property type="entry name" value="INTEGRASE CATALYTIC DOMAIN-CONTAINING PROTEIN"/>
    <property type="match status" value="1"/>
</dbReference>
<keyword evidence="2" id="KW-1185">Reference proteome</keyword>
<dbReference type="Proteomes" id="UP000595437">
    <property type="component" value="Chromosome 7"/>
</dbReference>
<dbReference type="AlphaFoldDB" id="A0A7T8HIB8"/>
<accession>A0A7T8HIB8</accession>
<proteinExistence type="predicted"/>